<organism evidence="2 3">
    <name type="scientific">Dyadobacter pollutisoli</name>
    <dbReference type="NCBI Taxonomy" id="2910158"/>
    <lineage>
        <taxon>Bacteria</taxon>
        <taxon>Pseudomonadati</taxon>
        <taxon>Bacteroidota</taxon>
        <taxon>Cytophagia</taxon>
        <taxon>Cytophagales</taxon>
        <taxon>Spirosomataceae</taxon>
        <taxon>Dyadobacter</taxon>
    </lineage>
</organism>
<sequence>MEKDFEDREAIKKLKSLAEDIRFCMYTTYSDGKIESRPMTTLEIDTDGNVWFFTSRNTEIGDETNRREPVTLIYSDPKSNTYISVSGNAAIVESEARKEELWNPMSKAWFPEGKDDPNLVVLKVTTDEAAYWDSTSSKMVVFFSMIKAVLTGTTPEGGDHGKLNLVG</sequence>
<keyword evidence="3" id="KW-1185">Reference proteome</keyword>
<dbReference type="InterPro" id="IPR012349">
    <property type="entry name" value="Split_barrel_FMN-bd"/>
</dbReference>
<reference evidence="2" key="1">
    <citation type="submission" date="2022-11" db="EMBL/GenBank/DDBJ databases">
        <title>Dyadobacter pollutisoli sp. nov., isolated from plastic dumped soil.</title>
        <authorList>
            <person name="Kim J.M."/>
            <person name="Kim K.R."/>
            <person name="Lee J.K."/>
            <person name="Hao L."/>
            <person name="Jeon C.O."/>
        </authorList>
    </citation>
    <scope>NUCLEOTIDE SEQUENCE</scope>
    <source>
        <strain evidence="2">U1</strain>
    </source>
</reference>
<dbReference type="RefSeq" id="WP_244821041.1">
    <property type="nucleotide sequence ID" value="NZ_CP112998.1"/>
</dbReference>
<protein>
    <submittedName>
        <fullName evidence="2">Pyridoxamine 5'-phosphate oxidase family protein</fullName>
    </submittedName>
</protein>
<dbReference type="EMBL" id="CP112998">
    <property type="protein sequence ID" value="WAC09927.1"/>
    <property type="molecule type" value="Genomic_DNA"/>
</dbReference>
<accession>A0A9E8N8L8</accession>
<dbReference type="InterPro" id="IPR052917">
    <property type="entry name" value="Stress-Dev_Protein"/>
</dbReference>
<dbReference type="Proteomes" id="UP001164653">
    <property type="component" value="Chromosome"/>
</dbReference>
<dbReference type="InterPro" id="IPR038725">
    <property type="entry name" value="YdaG_split_barrel_FMN-bd"/>
</dbReference>
<gene>
    <name evidence="2" type="ORF">ON006_19465</name>
</gene>
<name>A0A9E8N8L8_9BACT</name>
<dbReference type="AlphaFoldDB" id="A0A9E8N8L8"/>
<dbReference type="SUPFAM" id="SSF50475">
    <property type="entry name" value="FMN-binding split barrel"/>
    <property type="match status" value="1"/>
</dbReference>
<evidence type="ECO:0000259" key="1">
    <source>
        <dbReference type="Pfam" id="PF16242"/>
    </source>
</evidence>
<dbReference type="Gene3D" id="2.30.110.10">
    <property type="entry name" value="Electron Transport, Fmn-binding Protein, Chain A"/>
    <property type="match status" value="1"/>
</dbReference>
<evidence type="ECO:0000313" key="3">
    <source>
        <dbReference type="Proteomes" id="UP001164653"/>
    </source>
</evidence>
<evidence type="ECO:0000313" key="2">
    <source>
        <dbReference type="EMBL" id="WAC09927.1"/>
    </source>
</evidence>
<dbReference type="KEGG" id="dpf:ON006_19465"/>
<dbReference type="Pfam" id="PF16242">
    <property type="entry name" value="Pyrid_ox_like"/>
    <property type="match status" value="1"/>
</dbReference>
<feature type="domain" description="General stress protein FMN-binding split barrel" evidence="1">
    <location>
        <begin position="9"/>
        <end position="156"/>
    </location>
</feature>
<dbReference type="PANTHER" id="PTHR34818:SF1">
    <property type="entry name" value="PROTEIN BLI-3"/>
    <property type="match status" value="1"/>
</dbReference>
<dbReference type="PANTHER" id="PTHR34818">
    <property type="entry name" value="PROTEIN BLI-3"/>
    <property type="match status" value="1"/>
</dbReference>
<proteinExistence type="predicted"/>